<accession>A0A6C0K1Z0</accession>
<dbReference type="EMBL" id="MN740796">
    <property type="protein sequence ID" value="QHU12065.1"/>
    <property type="molecule type" value="Genomic_DNA"/>
</dbReference>
<dbReference type="AlphaFoldDB" id="A0A6C0K1Z0"/>
<sequence length="120" mass="13381">MSMSNRPEKTDLAPSYYSTLSNTWCGRGIPPIPQVPNSTFNPPFHYTNGCPGDWGQVFNDAPFQGIQIVQQTTNQKYNSLTHAAPYSSSGYLSFGPAYNNDKNGYTPRFRKCDGTFVNLK</sequence>
<name>A0A6C0K1Z0_9ZZZZ</name>
<reference evidence="1" key="1">
    <citation type="journal article" date="2020" name="Nature">
        <title>Giant virus diversity and host interactions through global metagenomics.</title>
        <authorList>
            <person name="Schulz F."/>
            <person name="Roux S."/>
            <person name="Paez-Espino D."/>
            <person name="Jungbluth S."/>
            <person name="Walsh D.A."/>
            <person name="Denef V.J."/>
            <person name="McMahon K.D."/>
            <person name="Konstantinidis K.T."/>
            <person name="Eloe-Fadrosh E.A."/>
            <person name="Kyrpides N.C."/>
            <person name="Woyke T."/>
        </authorList>
    </citation>
    <scope>NUCLEOTIDE SEQUENCE</scope>
    <source>
        <strain evidence="1">GVMAG-S-1101169-75</strain>
    </source>
</reference>
<proteinExistence type="predicted"/>
<protein>
    <submittedName>
        <fullName evidence="1">Uncharacterized protein</fullName>
    </submittedName>
</protein>
<evidence type="ECO:0000313" key="1">
    <source>
        <dbReference type="EMBL" id="QHU12065.1"/>
    </source>
</evidence>
<organism evidence="1">
    <name type="scientific">viral metagenome</name>
    <dbReference type="NCBI Taxonomy" id="1070528"/>
    <lineage>
        <taxon>unclassified sequences</taxon>
        <taxon>metagenomes</taxon>
        <taxon>organismal metagenomes</taxon>
    </lineage>
</organism>